<dbReference type="EMBL" id="CABIJS010000002">
    <property type="protein sequence ID" value="VUZ38572.1"/>
    <property type="molecule type" value="Genomic_DNA"/>
</dbReference>
<dbReference type="Proteomes" id="UP000321570">
    <property type="component" value="Unassembled WGS sequence"/>
</dbReference>
<sequence length="96" mass="10426">MKKVSYIHWSEGKPLPLLTSTSPPTSLGHRVNNCVEGRGIRFHPIPPMTKTPESGMLTAAHCNLSSIMDGRSDHLEGGSKYFSLLRPPSGILKSGK</sequence>
<accession>A0A564XU75</accession>
<evidence type="ECO:0000313" key="1">
    <source>
        <dbReference type="EMBL" id="VUZ38572.1"/>
    </source>
</evidence>
<keyword evidence="2" id="KW-1185">Reference proteome</keyword>
<reference evidence="1 2" key="1">
    <citation type="submission" date="2019-07" db="EMBL/GenBank/DDBJ databases">
        <authorList>
            <person name="Jastrzebski P J."/>
            <person name="Paukszto L."/>
            <person name="Jastrzebski P J."/>
        </authorList>
    </citation>
    <scope>NUCLEOTIDE SEQUENCE [LARGE SCALE GENOMIC DNA]</scope>
    <source>
        <strain evidence="1 2">WMS-il1</strain>
    </source>
</reference>
<protein>
    <submittedName>
        <fullName evidence="1">Uncharacterized protein</fullName>
    </submittedName>
</protein>
<evidence type="ECO:0000313" key="2">
    <source>
        <dbReference type="Proteomes" id="UP000321570"/>
    </source>
</evidence>
<dbReference type="AlphaFoldDB" id="A0A564XU75"/>
<gene>
    <name evidence="1" type="ORF">WMSIL1_LOCUS35</name>
</gene>
<name>A0A564XU75_HYMDI</name>
<proteinExistence type="predicted"/>
<organism evidence="1 2">
    <name type="scientific">Hymenolepis diminuta</name>
    <name type="common">Rat tapeworm</name>
    <dbReference type="NCBI Taxonomy" id="6216"/>
    <lineage>
        <taxon>Eukaryota</taxon>
        <taxon>Metazoa</taxon>
        <taxon>Spiralia</taxon>
        <taxon>Lophotrochozoa</taxon>
        <taxon>Platyhelminthes</taxon>
        <taxon>Cestoda</taxon>
        <taxon>Eucestoda</taxon>
        <taxon>Cyclophyllidea</taxon>
        <taxon>Hymenolepididae</taxon>
        <taxon>Hymenolepis</taxon>
    </lineage>
</organism>